<reference evidence="2" key="1">
    <citation type="submission" date="2016-10" db="EMBL/GenBank/DDBJ databases">
        <authorList>
            <person name="Varghese N."/>
            <person name="Submissions S."/>
        </authorList>
    </citation>
    <scope>NUCLEOTIDE SEQUENCE [LARGE SCALE GENOMIC DNA]</scope>
    <source>
        <strain evidence="2">CGMCC 4.578</strain>
    </source>
</reference>
<evidence type="ECO:0000313" key="1">
    <source>
        <dbReference type="EMBL" id="SES50845.1"/>
    </source>
</evidence>
<gene>
    <name evidence="1" type="ORF">SAMN05216195_12283</name>
</gene>
<name>A0A1H9XXC8_9PSEU</name>
<sequence>MVRFAPGAVQVAGEPDPVRPWDAFDRDRVPLTDSGLWWPRRVGIADVVALAARDAPVAAADGPVADLFRGISTR</sequence>
<evidence type="ECO:0000313" key="2">
    <source>
        <dbReference type="Proteomes" id="UP000199028"/>
    </source>
</evidence>
<keyword evidence="2" id="KW-1185">Reference proteome</keyword>
<protein>
    <submittedName>
        <fullName evidence="1">Uncharacterized protein</fullName>
    </submittedName>
</protein>
<accession>A0A1H9XXC8</accession>
<dbReference type="AlphaFoldDB" id="A0A1H9XXC8"/>
<proteinExistence type="predicted"/>
<dbReference type="Proteomes" id="UP000199028">
    <property type="component" value="Unassembled WGS sequence"/>
</dbReference>
<organism evidence="1 2">
    <name type="scientific">Lentzea flaviverrucosa</name>
    <dbReference type="NCBI Taxonomy" id="200379"/>
    <lineage>
        <taxon>Bacteria</taxon>
        <taxon>Bacillati</taxon>
        <taxon>Actinomycetota</taxon>
        <taxon>Actinomycetes</taxon>
        <taxon>Pseudonocardiales</taxon>
        <taxon>Pseudonocardiaceae</taxon>
        <taxon>Lentzea</taxon>
    </lineage>
</organism>
<dbReference type="EMBL" id="FOFT01000022">
    <property type="protein sequence ID" value="SES50845.1"/>
    <property type="molecule type" value="Genomic_DNA"/>
</dbReference>